<dbReference type="InterPro" id="IPR011009">
    <property type="entry name" value="Kinase-like_dom_sf"/>
</dbReference>
<keyword evidence="2" id="KW-1003">Cell membrane</keyword>
<dbReference type="Proteomes" id="UP000636709">
    <property type="component" value="Unassembled WGS sequence"/>
</dbReference>
<evidence type="ECO:0000256" key="5">
    <source>
        <dbReference type="ARBA" id="ARBA00022989"/>
    </source>
</evidence>
<comment type="caution">
    <text evidence="8">The sequence shown here is derived from an EMBL/GenBank/DDBJ whole genome shotgun (WGS) entry which is preliminary data.</text>
</comment>
<evidence type="ECO:0000256" key="3">
    <source>
        <dbReference type="ARBA" id="ARBA00022692"/>
    </source>
</evidence>
<dbReference type="PANTHER" id="PTHR46204">
    <property type="entry name" value="CHITIN ELICITOR RECEPTOR KINASE 1-RELATED"/>
    <property type="match status" value="1"/>
</dbReference>
<proteinExistence type="predicted"/>
<evidence type="ECO:0000256" key="1">
    <source>
        <dbReference type="ARBA" id="ARBA00004162"/>
    </source>
</evidence>
<keyword evidence="9" id="KW-1185">Reference proteome</keyword>
<accession>A0A835FXW4</accession>
<comment type="subcellular location">
    <subcellularLocation>
        <location evidence="1">Cell membrane</location>
        <topology evidence="1">Single-pass membrane protein</topology>
    </subcellularLocation>
</comment>
<dbReference type="GO" id="GO:0019199">
    <property type="term" value="F:transmembrane receptor protein kinase activity"/>
    <property type="evidence" value="ECO:0007669"/>
    <property type="project" value="InterPro"/>
</dbReference>
<keyword evidence="3" id="KW-0812">Transmembrane</keyword>
<reference evidence="8" key="1">
    <citation type="submission" date="2020-07" db="EMBL/GenBank/DDBJ databases">
        <title>Genome sequence and genetic diversity analysis of an under-domesticated orphan crop, white fonio (Digitaria exilis).</title>
        <authorList>
            <person name="Bennetzen J.L."/>
            <person name="Chen S."/>
            <person name="Ma X."/>
            <person name="Wang X."/>
            <person name="Yssel A.E.J."/>
            <person name="Chaluvadi S.R."/>
            <person name="Johnson M."/>
            <person name="Gangashetty P."/>
            <person name="Hamidou F."/>
            <person name="Sanogo M.D."/>
            <person name="Zwaenepoel A."/>
            <person name="Wallace J."/>
            <person name="Van De Peer Y."/>
            <person name="Van Deynze A."/>
        </authorList>
    </citation>
    <scope>NUCLEOTIDE SEQUENCE</scope>
    <source>
        <tissue evidence="8">Leaves</tissue>
    </source>
</reference>
<dbReference type="OrthoDB" id="676594at2759"/>
<dbReference type="SUPFAM" id="SSF56112">
    <property type="entry name" value="Protein kinase-like (PK-like)"/>
    <property type="match status" value="2"/>
</dbReference>
<evidence type="ECO:0000313" key="8">
    <source>
        <dbReference type="EMBL" id="KAF8780858.1"/>
    </source>
</evidence>
<dbReference type="AlphaFoldDB" id="A0A835FXW4"/>
<gene>
    <name evidence="8" type="ORF">HU200_000808</name>
</gene>
<keyword evidence="6" id="KW-0472">Membrane</keyword>
<keyword evidence="7" id="KW-1015">Disulfide bond</keyword>
<keyword evidence="5" id="KW-1133">Transmembrane helix</keyword>
<dbReference type="GO" id="GO:0005886">
    <property type="term" value="C:plasma membrane"/>
    <property type="evidence" value="ECO:0007669"/>
    <property type="project" value="UniProtKB-SubCell"/>
</dbReference>
<evidence type="ECO:0000256" key="7">
    <source>
        <dbReference type="ARBA" id="ARBA00023157"/>
    </source>
</evidence>
<dbReference type="EMBL" id="JACEFO010000112">
    <property type="protein sequence ID" value="KAF8780858.1"/>
    <property type="molecule type" value="Genomic_DNA"/>
</dbReference>
<sequence length="197" mass="21632">MDGVSGKGIVFIPVKGEGSIPVWFASTIVCFCQLIMPSGSASETEAIKVDRSIEFSYEELCDATNNFSTEHKIGQGGFGSVYYAMFRGEVRLIGTTSVDVCAFGIVLYGLISAEEAIVKSTESTDATSLVYLHENCVMMTCVLCTRLHTLRSHARCTHEEPRMRPTMRSVVALMALSSKEYELTRGLEFSPRGPRYG</sequence>
<dbReference type="GO" id="GO:0045087">
    <property type="term" value="P:innate immune response"/>
    <property type="evidence" value="ECO:0007669"/>
    <property type="project" value="InterPro"/>
</dbReference>
<protein>
    <submittedName>
        <fullName evidence="8">Uncharacterized protein</fullName>
    </submittedName>
</protein>
<evidence type="ECO:0000313" key="9">
    <source>
        <dbReference type="Proteomes" id="UP000636709"/>
    </source>
</evidence>
<name>A0A835FXW4_9POAL</name>
<keyword evidence="4" id="KW-0732">Signal</keyword>
<dbReference type="Gene3D" id="3.30.200.20">
    <property type="entry name" value="Phosphorylase Kinase, domain 1"/>
    <property type="match status" value="1"/>
</dbReference>
<dbReference type="InterPro" id="IPR044812">
    <property type="entry name" value="CERK1/LYK3-like"/>
</dbReference>
<organism evidence="8 9">
    <name type="scientific">Digitaria exilis</name>
    <dbReference type="NCBI Taxonomy" id="1010633"/>
    <lineage>
        <taxon>Eukaryota</taxon>
        <taxon>Viridiplantae</taxon>
        <taxon>Streptophyta</taxon>
        <taxon>Embryophyta</taxon>
        <taxon>Tracheophyta</taxon>
        <taxon>Spermatophyta</taxon>
        <taxon>Magnoliopsida</taxon>
        <taxon>Liliopsida</taxon>
        <taxon>Poales</taxon>
        <taxon>Poaceae</taxon>
        <taxon>PACMAD clade</taxon>
        <taxon>Panicoideae</taxon>
        <taxon>Panicodae</taxon>
        <taxon>Paniceae</taxon>
        <taxon>Anthephorinae</taxon>
        <taxon>Digitaria</taxon>
    </lineage>
</organism>
<evidence type="ECO:0000256" key="4">
    <source>
        <dbReference type="ARBA" id="ARBA00022729"/>
    </source>
</evidence>
<evidence type="ECO:0000256" key="6">
    <source>
        <dbReference type="ARBA" id="ARBA00023136"/>
    </source>
</evidence>
<evidence type="ECO:0000256" key="2">
    <source>
        <dbReference type="ARBA" id="ARBA00022475"/>
    </source>
</evidence>
<dbReference type="PANTHER" id="PTHR46204:SF4">
    <property type="entry name" value="LYSM DOMAIN RECEPTOR-LIKE KINASE 10"/>
    <property type="match status" value="1"/>
</dbReference>